<evidence type="ECO:0000256" key="1">
    <source>
        <dbReference type="ARBA" id="ARBA00004141"/>
    </source>
</evidence>
<dbReference type="GO" id="GO:0008324">
    <property type="term" value="F:monoatomic cation transmembrane transporter activity"/>
    <property type="evidence" value="ECO:0007669"/>
    <property type="project" value="InterPro"/>
</dbReference>
<keyword evidence="3 8" id="KW-0812">Transmembrane</keyword>
<feature type="transmembrane region" description="Helical" evidence="8">
    <location>
        <begin position="233"/>
        <end position="254"/>
    </location>
</feature>
<keyword evidence="5" id="KW-0406">Ion transport</keyword>
<sequence length="526" mass="57799">MEHNTVSDSIKGLKNIKFRLILESILVGLITGIVVVLFRILLDKVTNFRNYALIFIKNNSIVYVGMWFLFLIIAGIVFGILIEKIPMIKGSGIPQVKGVFLRQLKMDWLRELVAKFFGGVASLGIGLSLGREGPSVQLGSEVGLGFCRVFKRRPFEEKYLITSGASAGLSAAFNAPLAGVVFSLEELHKSFNSLVLACTMGASLAANFISTRFLGLKPVFSFENVKALPLNKYHYLILLGIIIGISGGIFNYSILKVQDIYKDIKVLKNRYKTVIPFIVTGVIGLTVPEMLGGGHSLVENLSKNEFLLSTLLIFIIVKFLFTIVCYGSGVPGGIFLPLLALGALIGKTYGVTLAEYANLPSGYIINFTILAMAANFTAITRAPITGSILILEMTNSFNSFLELMVITTVAYLIADILNVHPIYDSLLERMIGKKAGVKVLGDKKKSIILEVHVCMGSELEDKKVKDIIWPEDCLIVSIDRLENKIIPNGDTIILQGDRLVIFTNEEKACKIKPNLMSMGEDILEKM</sequence>
<evidence type="ECO:0000313" key="10">
    <source>
        <dbReference type="EMBL" id="RXI50055.1"/>
    </source>
</evidence>
<dbReference type="InterPro" id="IPR036721">
    <property type="entry name" value="RCK_C_sf"/>
</dbReference>
<feature type="transmembrane region" description="Helical" evidence="8">
    <location>
        <begin position="61"/>
        <end position="82"/>
    </location>
</feature>
<dbReference type="AlphaFoldDB" id="A0A4Q0VG70"/>
<dbReference type="SUPFAM" id="SSF116726">
    <property type="entry name" value="TrkA C-terminal domain-like"/>
    <property type="match status" value="1"/>
</dbReference>
<feature type="transmembrane region" description="Helical" evidence="8">
    <location>
        <begin position="112"/>
        <end position="130"/>
    </location>
</feature>
<evidence type="ECO:0000256" key="8">
    <source>
        <dbReference type="SAM" id="Phobius"/>
    </source>
</evidence>
<feature type="transmembrane region" description="Helical" evidence="8">
    <location>
        <begin position="194"/>
        <end position="213"/>
    </location>
</feature>
<dbReference type="PANTHER" id="PTHR45711">
    <property type="entry name" value="CHLORIDE CHANNEL PROTEIN"/>
    <property type="match status" value="1"/>
</dbReference>
<evidence type="ECO:0000256" key="4">
    <source>
        <dbReference type="ARBA" id="ARBA00022989"/>
    </source>
</evidence>
<evidence type="ECO:0000256" key="5">
    <source>
        <dbReference type="ARBA" id="ARBA00023065"/>
    </source>
</evidence>
<reference evidence="10 11" key="1">
    <citation type="submission" date="2018-06" db="EMBL/GenBank/DDBJ databases">
        <title>Genome conservation of Clostridium tetani.</title>
        <authorList>
            <person name="Bruggemann H."/>
            <person name="Popoff M.R."/>
        </authorList>
    </citation>
    <scope>NUCLEOTIDE SEQUENCE [LARGE SCALE GENOMIC DNA]</scope>
    <source>
        <strain evidence="10 11">2017.061</strain>
    </source>
</reference>
<keyword evidence="6 8" id="KW-0472">Membrane</keyword>
<dbReference type="Pfam" id="PF02080">
    <property type="entry name" value="TrkA_C"/>
    <property type="match status" value="1"/>
</dbReference>
<feature type="transmembrane region" description="Helical" evidence="8">
    <location>
        <begin position="403"/>
        <end position="423"/>
    </location>
</feature>
<dbReference type="EMBL" id="QMAP01000002">
    <property type="protein sequence ID" value="RXI50055.1"/>
    <property type="molecule type" value="Genomic_DNA"/>
</dbReference>
<dbReference type="InterPro" id="IPR001807">
    <property type="entry name" value="ClC"/>
</dbReference>
<dbReference type="RefSeq" id="WP_129029931.1">
    <property type="nucleotide sequence ID" value="NZ_QMAP01000002.1"/>
</dbReference>
<dbReference type="GO" id="GO:0006813">
    <property type="term" value="P:potassium ion transport"/>
    <property type="evidence" value="ECO:0007669"/>
    <property type="project" value="InterPro"/>
</dbReference>
<feature type="transmembrane region" description="Helical" evidence="8">
    <location>
        <begin position="333"/>
        <end position="351"/>
    </location>
</feature>
<evidence type="ECO:0000256" key="2">
    <source>
        <dbReference type="ARBA" id="ARBA00022448"/>
    </source>
</evidence>
<keyword evidence="7" id="KW-0868">Chloride</keyword>
<gene>
    <name evidence="10" type="ORF">DP130_03505</name>
</gene>
<comment type="caution">
    <text evidence="10">The sequence shown here is derived from an EMBL/GenBank/DDBJ whole genome shotgun (WGS) entry which is preliminary data.</text>
</comment>
<dbReference type="PROSITE" id="PS51202">
    <property type="entry name" value="RCK_C"/>
    <property type="match status" value="1"/>
</dbReference>
<dbReference type="PRINTS" id="PR00762">
    <property type="entry name" value="CLCHANNEL"/>
</dbReference>
<evidence type="ECO:0000256" key="6">
    <source>
        <dbReference type="ARBA" id="ARBA00023136"/>
    </source>
</evidence>
<dbReference type="GO" id="GO:0005886">
    <property type="term" value="C:plasma membrane"/>
    <property type="evidence" value="ECO:0007669"/>
    <property type="project" value="TreeGrafter"/>
</dbReference>
<evidence type="ECO:0000259" key="9">
    <source>
        <dbReference type="PROSITE" id="PS51202"/>
    </source>
</evidence>
<name>A0A4Q0VG70_CLOTA</name>
<dbReference type="InterPro" id="IPR006037">
    <property type="entry name" value="RCK_C"/>
</dbReference>
<evidence type="ECO:0000313" key="11">
    <source>
        <dbReference type="Proteomes" id="UP000290921"/>
    </source>
</evidence>
<evidence type="ECO:0000256" key="3">
    <source>
        <dbReference type="ARBA" id="ARBA00022692"/>
    </source>
</evidence>
<keyword evidence="4 8" id="KW-1133">Transmembrane helix</keyword>
<dbReference type="CDD" id="cd01031">
    <property type="entry name" value="EriC"/>
    <property type="match status" value="1"/>
</dbReference>
<feature type="transmembrane region" description="Helical" evidence="8">
    <location>
        <begin position="306"/>
        <end position="326"/>
    </location>
</feature>
<feature type="transmembrane region" description="Helical" evidence="8">
    <location>
        <begin position="159"/>
        <end position="182"/>
    </location>
</feature>
<accession>A0A4Q0VG70</accession>
<dbReference type="Pfam" id="PF00654">
    <property type="entry name" value="Voltage_CLC"/>
    <property type="match status" value="1"/>
</dbReference>
<feature type="transmembrane region" description="Helical" evidence="8">
    <location>
        <begin position="363"/>
        <end position="391"/>
    </location>
</feature>
<dbReference type="InterPro" id="IPR014743">
    <property type="entry name" value="Cl-channel_core"/>
</dbReference>
<comment type="subcellular location">
    <subcellularLocation>
        <location evidence="1">Membrane</location>
        <topology evidence="1">Multi-pass membrane protein</topology>
    </subcellularLocation>
</comment>
<dbReference type="SUPFAM" id="SSF81340">
    <property type="entry name" value="Clc chloride channel"/>
    <property type="match status" value="1"/>
</dbReference>
<protein>
    <submittedName>
        <fullName evidence="10">ClC family H(+)/Cl(-) exchange transporter</fullName>
    </submittedName>
</protein>
<dbReference type="GO" id="GO:0005247">
    <property type="term" value="F:voltage-gated chloride channel activity"/>
    <property type="evidence" value="ECO:0007669"/>
    <property type="project" value="TreeGrafter"/>
</dbReference>
<feature type="transmembrane region" description="Helical" evidence="8">
    <location>
        <begin position="274"/>
        <end position="294"/>
    </location>
</feature>
<dbReference type="PANTHER" id="PTHR45711:SF6">
    <property type="entry name" value="CHLORIDE CHANNEL PROTEIN"/>
    <property type="match status" value="1"/>
</dbReference>
<feature type="domain" description="RCK C-terminal" evidence="9">
    <location>
        <begin position="435"/>
        <end position="517"/>
    </location>
</feature>
<proteinExistence type="predicted"/>
<feature type="transmembrane region" description="Helical" evidence="8">
    <location>
        <begin position="20"/>
        <end position="41"/>
    </location>
</feature>
<organism evidence="10 11">
    <name type="scientific">Clostridium tetani</name>
    <dbReference type="NCBI Taxonomy" id="1513"/>
    <lineage>
        <taxon>Bacteria</taxon>
        <taxon>Bacillati</taxon>
        <taxon>Bacillota</taxon>
        <taxon>Clostridia</taxon>
        <taxon>Eubacteriales</taxon>
        <taxon>Clostridiaceae</taxon>
        <taxon>Clostridium</taxon>
    </lineage>
</organism>
<evidence type="ECO:0000256" key="7">
    <source>
        <dbReference type="ARBA" id="ARBA00023214"/>
    </source>
</evidence>
<keyword evidence="2" id="KW-0813">Transport</keyword>
<dbReference type="Gene3D" id="3.30.70.1450">
    <property type="entry name" value="Regulator of K+ conductance, C-terminal domain"/>
    <property type="match status" value="1"/>
</dbReference>
<dbReference type="Gene3D" id="1.10.3080.10">
    <property type="entry name" value="Clc chloride channel"/>
    <property type="match status" value="1"/>
</dbReference>
<dbReference type="Proteomes" id="UP000290921">
    <property type="component" value="Unassembled WGS sequence"/>
</dbReference>